<proteinExistence type="predicted"/>
<name>A0ACB8SG75_9AGAM</name>
<gene>
    <name evidence="1" type="ORF">BV25DRAFT_1922244</name>
</gene>
<evidence type="ECO:0000313" key="1">
    <source>
        <dbReference type="EMBL" id="KAI0054930.1"/>
    </source>
</evidence>
<comment type="caution">
    <text evidence="1">The sequence shown here is derived from an EMBL/GenBank/DDBJ whole genome shotgun (WGS) entry which is preliminary data.</text>
</comment>
<protein>
    <submittedName>
        <fullName evidence="1">Uncharacterized protein</fullName>
    </submittedName>
</protein>
<organism evidence="1 2">
    <name type="scientific">Artomyces pyxidatus</name>
    <dbReference type="NCBI Taxonomy" id="48021"/>
    <lineage>
        <taxon>Eukaryota</taxon>
        <taxon>Fungi</taxon>
        <taxon>Dikarya</taxon>
        <taxon>Basidiomycota</taxon>
        <taxon>Agaricomycotina</taxon>
        <taxon>Agaricomycetes</taxon>
        <taxon>Russulales</taxon>
        <taxon>Auriscalpiaceae</taxon>
        <taxon>Artomyces</taxon>
    </lineage>
</organism>
<dbReference type="EMBL" id="MU277328">
    <property type="protein sequence ID" value="KAI0054930.1"/>
    <property type="molecule type" value="Genomic_DNA"/>
</dbReference>
<dbReference type="Proteomes" id="UP000814140">
    <property type="component" value="Unassembled WGS sequence"/>
</dbReference>
<accession>A0ACB8SG75</accession>
<reference evidence="1" key="1">
    <citation type="submission" date="2021-03" db="EMBL/GenBank/DDBJ databases">
        <authorList>
            <consortium name="DOE Joint Genome Institute"/>
            <person name="Ahrendt S."/>
            <person name="Looney B.P."/>
            <person name="Miyauchi S."/>
            <person name="Morin E."/>
            <person name="Drula E."/>
            <person name="Courty P.E."/>
            <person name="Chicoki N."/>
            <person name="Fauchery L."/>
            <person name="Kohler A."/>
            <person name="Kuo A."/>
            <person name="Labutti K."/>
            <person name="Pangilinan J."/>
            <person name="Lipzen A."/>
            <person name="Riley R."/>
            <person name="Andreopoulos W."/>
            <person name="He G."/>
            <person name="Johnson J."/>
            <person name="Barry K.W."/>
            <person name="Grigoriev I.V."/>
            <person name="Nagy L."/>
            <person name="Hibbett D."/>
            <person name="Henrissat B."/>
            <person name="Matheny P.B."/>
            <person name="Labbe J."/>
            <person name="Martin F."/>
        </authorList>
    </citation>
    <scope>NUCLEOTIDE SEQUENCE</scope>
    <source>
        <strain evidence="1">HHB10654</strain>
    </source>
</reference>
<sequence length="164" mass="18922">MPPDDCHARQRRPSLTRRTWRTSNVAHAAYVWGDNTLAACTVSRLLHRHHPSSSVRWWAQDQQDDLHARACLDTYEDNLCVHHFHRPLLSCRRLRRDRRPVWQRRVQDVFSAQPARSGDSEHSRCPALLQRAEDPVHVFDYAVLATVLATRPPPVVTLSTPPST</sequence>
<reference evidence="1" key="2">
    <citation type="journal article" date="2022" name="New Phytol.">
        <title>Evolutionary transition to the ectomycorrhizal habit in the genomes of a hyperdiverse lineage of mushroom-forming fungi.</title>
        <authorList>
            <person name="Looney B."/>
            <person name="Miyauchi S."/>
            <person name="Morin E."/>
            <person name="Drula E."/>
            <person name="Courty P.E."/>
            <person name="Kohler A."/>
            <person name="Kuo A."/>
            <person name="LaButti K."/>
            <person name="Pangilinan J."/>
            <person name="Lipzen A."/>
            <person name="Riley R."/>
            <person name="Andreopoulos W."/>
            <person name="He G."/>
            <person name="Johnson J."/>
            <person name="Nolan M."/>
            <person name="Tritt A."/>
            <person name="Barry K.W."/>
            <person name="Grigoriev I.V."/>
            <person name="Nagy L.G."/>
            <person name="Hibbett D."/>
            <person name="Henrissat B."/>
            <person name="Matheny P.B."/>
            <person name="Labbe J."/>
            <person name="Martin F.M."/>
        </authorList>
    </citation>
    <scope>NUCLEOTIDE SEQUENCE</scope>
    <source>
        <strain evidence="1">HHB10654</strain>
    </source>
</reference>
<keyword evidence="2" id="KW-1185">Reference proteome</keyword>
<evidence type="ECO:0000313" key="2">
    <source>
        <dbReference type="Proteomes" id="UP000814140"/>
    </source>
</evidence>